<keyword evidence="2" id="KW-1185">Reference proteome</keyword>
<dbReference type="Proteomes" id="UP001353858">
    <property type="component" value="Unassembled WGS sequence"/>
</dbReference>
<organism evidence="1 2">
    <name type="scientific">Aquatica leii</name>
    <dbReference type="NCBI Taxonomy" id="1421715"/>
    <lineage>
        <taxon>Eukaryota</taxon>
        <taxon>Metazoa</taxon>
        <taxon>Ecdysozoa</taxon>
        <taxon>Arthropoda</taxon>
        <taxon>Hexapoda</taxon>
        <taxon>Insecta</taxon>
        <taxon>Pterygota</taxon>
        <taxon>Neoptera</taxon>
        <taxon>Endopterygota</taxon>
        <taxon>Coleoptera</taxon>
        <taxon>Polyphaga</taxon>
        <taxon>Elateriformia</taxon>
        <taxon>Elateroidea</taxon>
        <taxon>Lampyridae</taxon>
        <taxon>Luciolinae</taxon>
        <taxon>Aquatica</taxon>
    </lineage>
</organism>
<dbReference type="AlphaFoldDB" id="A0AAN7SQ78"/>
<protein>
    <submittedName>
        <fullName evidence="1">Uncharacterized protein</fullName>
    </submittedName>
</protein>
<sequence>MAMFLKGRAFLRLSSVHISQFRRICDPSRKGLLLGVYSEENQGVTLTDAGNKYNQSINGKLCPALNLSVTNFQ</sequence>
<comment type="caution">
    <text evidence="1">The sequence shown here is derived from an EMBL/GenBank/DDBJ whole genome shotgun (WGS) entry which is preliminary data.</text>
</comment>
<evidence type="ECO:0000313" key="1">
    <source>
        <dbReference type="EMBL" id="KAK4883108.1"/>
    </source>
</evidence>
<reference evidence="2" key="1">
    <citation type="submission" date="2023-01" db="EMBL/GenBank/DDBJ databases">
        <title>Key to firefly adult light organ development and bioluminescence: homeobox transcription factors regulate luciferase expression and transportation to peroxisome.</title>
        <authorList>
            <person name="Fu X."/>
        </authorList>
    </citation>
    <scope>NUCLEOTIDE SEQUENCE [LARGE SCALE GENOMIC DNA]</scope>
</reference>
<evidence type="ECO:0000313" key="2">
    <source>
        <dbReference type="Proteomes" id="UP001353858"/>
    </source>
</evidence>
<proteinExistence type="predicted"/>
<name>A0AAN7SQ78_9COLE</name>
<dbReference type="EMBL" id="JARPUR010000002">
    <property type="protein sequence ID" value="KAK4883108.1"/>
    <property type="molecule type" value="Genomic_DNA"/>
</dbReference>
<accession>A0AAN7SQ78</accession>
<gene>
    <name evidence="1" type="ORF">RN001_006427</name>
</gene>